<keyword evidence="4" id="KW-1185">Reference proteome</keyword>
<gene>
    <name evidence="3" type="ORF">FKG95_20370</name>
</gene>
<dbReference type="PANTHER" id="PTHR43798:SF33">
    <property type="entry name" value="HYDROLASE, PUTATIVE (AFU_ORTHOLOGUE AFUA_2G14860)-RELATED"/>
    <property type="match status" value="1"/>
</dbReference>
<protein>
    <submittedName>
        <fullName evidence="3">Alpha/beta hydrolase</fullName>
    </submittedName>
</protein>
<accession>A0A545TL01</accession>
<dbReference type="EMBL" id="VHSH01000007">
    <property type="protein sequence ID" value="TQV77899.1"/>
    <property type="molecule type" value="Genomic_DNA"/>
</dbReference>
<proteinExistence type="predicted"/>
<dbReference type="GO" id="GO:0016020">
    <property type="term" value="C:membrane"/>
    <property type="evidence" value="ECO:0007669"/>
    <property type="project" value="TreeGrafter"/>
</dbReference>
<dbReference type="AlphaFoldDB" id="A0A545TL01"/>
<dbReference type="InterPro" id="IPR000639">
    <property type="entry name" value="Epox_hydrolase-like"/>
</dbReference>
<dbReference type="PANTHER" id="PTHR43798">
    <property type="entry name" value="MONOACYLGLYCEROL LIPASE"/>
    <property type="match status" value="1"/>
</dbReference>
<evidence type="ECO:0000259" key="2">
    <source>
        <dbReference type="Pfam" id="PF00561"/>
    </source>
</evidence>
<dbReference type="InterPro" id="IPR029058">
    <property type="entry name" value="AB_hydrolase_fold"/>
</dbReference>
<reference evidence="3 4" key="1">
    <citation type="submission" date="2019-06" db="EMBL/GenBank/DDBJ databases">
        <title>Whole genome sequence for Rhodospirillaceae sp. R148.</title>
        <authorList>
            <person name="Wang G."/>
        </authorList>
    </citation>
    <scope>NUCLEOTIDE SEQUENCE [LARGE SCALE GENOMIC DNA]</scope>
    <source>
        <strain evidence="3 4">R148</strain>
    </source>
</reference>
<feature type="domain" description="AB hydrolase-1" evidence="2">
    <location>
        <begin position="93"/>
        <end position="325"/>
    </location>
</feature>
<evidence type="ECO:0000256" key="1">
    <source>
        <dbReference type="SAM" id="SignalP"/>
    </source>
</evidence>
<evidence type="ECO:0000313" key="4">
    <source>
        <dbReference type="Proteomes" id="UP000315252"/>
    </source>
</evidence>
<dbReference type="InterPro" id="IPR000073">
    <property type="entry name" value="AB_hydrolase_1"/>
</dbReference>
<dbReference type="Pfam" id="PF00561">
    <property type="entry name" value="Abhydrolase_1"/>
    <property type="match status" value="1"/>
</dbReference>
<feature type="chain" id="PRO_5021824979" evidence="1">
    <location>
        <begin position="22"/>
        <end position="337"/>
    </location>
</feature>
<keyword evidence="1" id="KW-0732">Signal</keyword>
<comment type="caution">
    <text evidence="3">The sequence shown here is derived from an EMBL/GenBank/DDBJ whole genome shotgun (WGS) entry which is preliminary data.</text>
</comment>
<sequence>MVRPMTFAAFVSISVLGSAFAEEPVGLDPYAPYPLAQITDDIRYPAAQPPQGTVSRHGEIEYLAKNVFGTHWYISANDAVWHLVTAGDPDDETILFVHGHPDTWWSWHEVMALLADDFYVVAVDTLGYGQSDKRLELDLSYAGVAEGLEALMDRLGIGTFNLVGHDRGAVIGDHLVARESMGGRILAYLRMQQSADQPHGLPRPAHEEMASAEFHANENVIYGMFESDYYSVDMPQSHRDRAHWEYFFPGTAEAAAAQFSHAGFDKELEFRLAEVFPRMTMPVIFMQGAHDPGQRPEEYWRTAQVVPNGKVQIVDANHFIQAEKPKIVADAARDLFD</sequence>
<dbReference type="Gene3D" id="3.40.50.1820">
    <property type="entry name" value="alpha/beta hydrolase"/>
    <property type="match status" value="1"/>
</dbReference>
<keyword evidence="3" id="KW-0378">Hydrolase</keyword>
<dbReference type="GO" id="GO:0016787">
    <property type="term" value="F:hydrolase activity"/>
    <property type="evidence" value="ECO:0007669"/>
    <property type="project" value="UniProtKB-KW"/>
</dbReference>
<dbReference type="RefSeq" id="WP_142898242.1">
    <property type="nucleotide sequence ID" value="NZ_ML660058.1"/>
</dbReference>
<dbReference type="SUPFAM" id="SSF53474">
    <property type="entry name" value="alpha/beta-Hydrolases"/>
    <property type="match status" value="1"/>
</dbReference>
<feature type="signal peptide" evidence="1">
    <location>
        <begin position="1"/>
        <end position="21"/>
    </location>
</feature>
<dbReference type="InterPro" id="IPR050266">
    <property type="entry name" value="AB_hydrolase_sf"/>
</dbReference>
<dbReference type="OrthoDB" id="9780765at2"/>
<evidence type="ECO:0000313" key="3">
    <source>
        <dbReference type="EMBL" id="TQV77899.1"/>
    </source>
</evidence>
<organism evidence="3 4">
    <name type="scientific">Denitrobaculum tricleocarpae</name>
    <dbReference type="NCBI Taxonomy" id="2591009"/>
    <lineage>
        <taxon>Bacteria</taxon>
        <taxon>Pseudomonadati</taxon>
        <taxon>Pseudomonadota</taxon>
        <taxon>Alphaproteobacteria</taxon>
        <taxon>Rhodospirillales</taxon>
        <taxon>Rhodospirillaceae</taxon>
        <taxon>Denitrobaculum</taxon>
    </lineage>
</organism>
<dbReference type="PRINTS" id="PR00412">
    <property type="entry name" value="EPOXHYDRLASE"/>
</dbReference>
<dbReference type="Proteomes" id="UP000315252">
    <property type="component" value="Unassembled WGS sequence"/>
</dbReference>
<name>A0A545TL01_9PROT</name>